<dbReference type="EMBL" id="BPQB01000015">
    <property type="protein sequence ID" value="GJE90185.1"/>
    <property type="molecule type" value="Genomic_DNA"/>
</dbReference>
<gene>
    <name evidence="2" type="ORF">PsYK624_063110</name>
</gene>
<dbReference type="Proteomes" id="UP000703269">
    <property type="component" value="Unassembled WGS sequence"/>
</dbReference>
<sequence>MSLTVAPALVLLPPLSAFYAGRNKLLRYLQAAPNSFKTDCALVPLSPPQSRRSRCVGSIGTYGHPLQMGTCSKVRMPVHAEAMPC</sequence>
<feature type="chain" id="PRO_5040270813" description="Secreted protein" evidence="1">
    <location>
        <begin position="18"/>
        <end position="85"/>
    </location>
</feature>
<dbReference type="AlphaFoldDB" id="A0A9P3G938"/>
<name>A0A9P3G938_9APHY</name>
<evidence type="ECO:0000313" key="3">
    <source>
        <dbReference type="Proteomes" id="UP000703269"/>
    </source>
</evidence>
<accession>A0A9P3G938</accession>
<protein>
    <recommendedName>
        <fullName evidence="4">Secreted protein</fullName>
    </recommendedName>
</protein>
<reference evidence="2 3" key="1">
    <citation type="submission" date="2021-08" db="EMBL/GenBank/DDBJ databases">
        <title>Draft Genome Sequence of Phanerochaete sordida strain YK-624.</title>
        <authorList>
            <person name="Mori T."/>
            <person name="Dohra H."/>
            <person name="Suzuki T."/>
            <person name="Kawagishi H."/>
            <person name="Hirai H."/>
        </authorList>
    </citation>
    <scope>NUCLEOTIDE SEQUENCE [LARGE SCALE GENOMIC DNA]</scope>
    <source>
        <strain evidence="2 3">YK-624</strain>
    </source>
</reference>
<evidence type="ECO:0000313" key="2">
    <source>
        <dbReference type="EMBL" id="GJE90185.1"/>
    </source>
</evidence>
<evidence type="ECO:0008006" key="4">
    <source>
        <dbReference type="Google" id="ProtNLM"/>
    </source>
</evidence>
<feature type="signal peptide" evidence="1">
    <location>
        <begin position="1"/>
        <end position="17"/>
    </location>
</feature>
<comment type="caution">
    <text evidence="2">The sequence shown here is derived from an EMBL/GenBank/DDBJ whole genome shotgun (WGS) entry which is preliminary data.</text>
</comment>
<organism evidence="2 3">
    <name type="scientific">Phanerochaete sordida</name>
    <dbReference type="NCBI Taxonomy" id="48140"/>
    <lineage>
        <taxon>Eukaryota</taxon>
        <taxon>Fungi</taxon>
        <taxon>Dikarya</taxon>
        <taxon>Basidiomycota</taxon>
        <taxon>Agaricomycotina</taxon>
        <taxon>Agaricomycetes</taxon>
        <taxon>Polyporales</taxon>
        <taxon>Phanerochaetaceae</taxon>
        <taxon>Phanerochaete</taxon>
    </lineage>
</organism>
<keyword evidence="3" id="KW-1185">Reference proteome</keyword>
<evidence type="ECO:0000256" key="1">
    <source>
        <dbReference type="SAM" id="SignalP"/>
    </source>
</evidence>
<proteinExistence type="predicted"/>
<keyword evidence="1" id="KW-0732">Signal</keyword>